<organism evidence="6 7">
    <name type="scientific">Tichowtungia aerotolerans</name>
    <dbReference type="NCBI Taxonomy" id="2697043"/>
    <lineage>
        <taxon>Bacteria</taxon>
        <taxon>Pseudomonadati</taxon>
        <taxon>Kiritimatiellota</taxon>
        <taxon>Tichowtungiia</taxon>
        <taxon>Tichowtungiales</taxon>
        <taxon>Tichowtungiaceae</taxon>
        <taxon>Tichowtungia</taxon>
    </lineage>
</organism>
<feature type="domain" description="Diacylglycerol glucosyltransferase N-terminal" evidence="5">
    <location>
        <begin position="18"/>
        <end position="183"/>
    </location>
</feature>
<dbReference type="Pfam" id="PF00534">
    <property type="entry name" value="Glycos_transf_1"/>
    <property type="match status" value="1"/>
</dbReference>
<evidence type="ECO:0000259" key="4">
    <source>
        <dbReference type="Pfam" id="PF00534"/>
    </source>
</evidence>
<evidence type="ECO:0000313" key="6">
    <source>
        <dbReference type="EMBL" id="QHI68963.1"/>
    </source>
</evidence>
<dbReference type="Proteomes" id="UP000464954">
    <property type="component" value="Chromosome"/>
</dbReference>
<dbReference type="AlphaFoldDB" id="A0A6P1M7E5"/>
<protein>
    <submittedName>
        <fullName evidence="6">Glycosyltransferase</fullName>
    </submittedName>
</protein>
<evidence type="ECO:0000256" key="2">
    <source>
        <dbReference type="ARBA" id="ARBA00022676"/>
    </source>
</evidence>
<dbReference type="SUPFAM" id="SSF53756">
    <property type="entry name" value="UDP-Glycosyltransferase/glycogen phosphorylase"/>
    <property type="match status" value="1"/>
</dbReference>
<dbReference type="InterPro" id="IPR001296">
    <property type="entry name" value="Glyco_trans_1"/>
</dbReference>
<dbReference type="GO" id="GO:0016020">
    <property type="term" value="C:membrane"/>
    <property type="evidence" value="ECO:0007669"/>
    <property type="project" value="GOC"/>
</dbReference>
<keyword evidence="7" id="KW-1185">Reference proteome</keyword>
<sequence>MNGQYRVLILSVSAGTGHLRAAEALEKTARTHPEVGEVMHVDALQHTNKVFRRFYGQFYIDLVKSAPVVLGWFYNSQDEPWKTEKMRLMLDRMNTGPLVRKIKNFKPDITICTHFLPAEILSHLMKREKIETHLALTITDYHAHAMWLSRVVHHYFVGNEESKMQLQAIGYPPEAVTLSGIPIDPVFAEQRDRDELRRQYGIRRDLPLLLVSAGALGVSSAERIVEVLNTVTSSIQVVVICGKNEKLRQTILSQVEGCPAACAQCSCSTPGQRFSIRVLGYTNEMHDWMKLSDLYIGKPGGLTTVEALSCGLPMVIYQPIPGQEERNSDFLLENGAAVKCNNLATMAYKIDMLLKNPERMAKMRRRAAALGYPNAASTIIQKLVDEYNTGEAIRILRPRKRDEMKKKINSIKEKIKND</sequence>
<evidence type="ECO:0000256" key="1">
    <source>
        <dbReference type="ARBA" id="ARBA00006962"/>
    </source>
</evidence>
<keyword evidence="3 6" id="KW-0808">Transferase</keyword>
<keyword evidence="2" id="KW-0328">Glycosyltransferase</keyword>
<evidence type="ECO:0000256" key="3">
    <source>
        <dbReference type="ARBA" id="ARBA00022679"/>
    </source>
</evidence>
<dbReference type="Pfam" id="PF06925">
    <property type="entry name" value="MGDG_synth"/>
    <property type="match status" value="1"/>
</dbReference>
<comment type="similarity">
    <text evidence="1">Belongs to the glycosyltransferase 28 family.</text>
</comment>
<evidence type="ECO:0000313" key="7">
    <source>
        <dbReference type="Proteomes" id="UP000464954"/>
    </source>
</evidence>
<dbReference type="RefSeq" id="WP_160627795.1">
    <property type="nucleotide sequence ID" value="NZ_CP047593.1"/>
</dbReference>
<dbReference type="PANTHER" id="PTHR43025:SF3">
    <property type="entry name" value="MONOGALACTOSYLDIACYLGLYCEROL SYNTHASE 1, CHLOROPLASTIC"/>
    <property type="match status" value="1"/>
</dbReference>
<feature type="domain" description="Glycosyl transferase family 1" evidence="4">
    <location>
        <begin position="192"/>
        <end position="367"/>
    </location>
</feature>
<evidence type="ECO:0000259" key="5">
    <source>
        <dbReference type="Pfam" id="PF06925"/>
    </source>
</evidence>
<dbReference type="KEGG" id="taer:GT409_05700"/>
<dbReference type="InterPro" id="IPR009695">
    <property type="entry name" value="Diacylglyc_glucosyltr_N"/>
</dbReference>
<reference evidence="6 7" key="1">
    <citation type="submission" date="2020-01" db="EMBL/GenBank/DDBJ databases">
        <title>Ponticoccus aerotolerans gen. nov., sp. nov., an anaerobic bacterium and proposal of Ponticoccusceae fam. nov., Ponticoccusles ord. nov. and Ponticoccuse classis nov. in the phylum Kiritimatiellaeota.</title>
        <authorList>
            <person name="Zhou L.Y."/>
            <person name="Du Z.J."/>
        </authorList>
    </citation>
    <scope>NUCLEOTIDE SEQUENCE [LARGE SCALE GENOMIC DNA]</scope>
    <source>
        <strain evidence="6 7">S-5007</strain>
    </source>
</reference>
<name>A0A6P1M7E5_9BACT</name>
<dbReference type="EMBL" id="CP047593">
    <property type="protein sequence ID" value="QHI68963.1"/>
    <property type="molecule type" value="Genomic_DNA"/>
</dbReference>
<gene>
    <name evidence="6" type="ORF">GT409_05700</name>
</gene>
<dbReference type="InterPro" id="IPR050519">
    <property type="entry name" value="Glycosyltransf_28_UgtP"/>
</dbReference>
<dbReference type="PANTHER" id="PTHR43025">
    <property type="entry name" value="MONOGALACTOSYLDIACYLGLYCEROL SYNTHASE"/>
    <property type="match status" value="1"/>
</dbReference>
<accession>A0A6P1M7E5</accession>
<dbReference type="Gene3D" id="3.40.50.2000">
    <property type="entry name" value="Glycogen Phosphorylase B"/>
    <property type="match status" value="1"/>
</dbReference>
<dbReference type="GO" id="GO:0009247">
    <property type="term" value="P:glycolipid biosynthetic process"/>
    <property type="evidence" value="ECO:0007669"/>
    <property type="project" value="InterPro"/>
</dbReference>
<proteinExistence type="inferred from homology"/>
<dbReference type="GO" id="GO:0016758">
    <property type="term" value="F:hexosyltransferase activity"/>
    <property type="evidence" value="ECO:0007669"/>
    <property type="project" value="InterPro"/>
</dbReference>